<feature type="compositionally biased region" description="Acidic residues" evidence="3">
    <location>
        <begin position="35"/>
        <end position="51"/>
    </location>
</feature>
<keyword evidence="7" id="KW-1185">Reference proteome</keyword>
<feature type="domain" description="Prepilin type IV endopeptidase peptidase" evidence="5">
    <location>
        <begin position="107"/>
        <end position="209"/>
    </location>
</feature>
<proteinExistence type="inferred from homology"/>
<dbReference type="AlphaFoldDB" id="A0A3N0DUQ4"/>
<dbReference type="Gene3D" id="1.20.120.1220">
    <property type="match status" value="1"/>
</dbReference>
<accession>A0A3N0DUQ4</accession>
<evidence type="ECO:0000256" key="2">
    <source>
        <dbReference type="RuleBase" id="RU003793"/>
    </source>
</evidence>
<dbReference type="GO" id="GO:0004190">
    <property type="term" value="F:aspartic-type endopeptidase activity"/>
    <property type="evidence" value="ECO:0007669"/>
    <property type="project" value="InterPro"/>
</dbReference>
<feature type="region of interest" description="Disordered" evidence="3">
    <location>
        <begin position="27"/>
        <end position="60"/>
    </location>
</feature>
<sequence>MTWDAETIQAGIIGLASGGLGGLTVRPLIGQLPEPEPEPEPEQEPDSDDVAAEVPEPAEPPPPKILYADLADAPGLTIRAVLAGAVVGAVLGLALGREWTLLLALPLIGVGIALAVIDARTRLLPTRLVLPATGVAIVLGTVVAIAQDDRHALVRAFIGLVVVRSIFWVLWWFRSSGMGFGDVRLAALLGFVLGYLGWSEVVIGVYAAFLEFTVPGLVLAAVLRDKSRLKARVPFGPFLLVGAVTGIAFGPWVASSLGY</sequence>
<name>A0A3N0DUQ4_9ACTN</name>
<feature type="transmembrane region" description="Helical" evidence="4">
    <location>
        <begin position="204"/>
        <end position="223"/>
    </location>
</feature>
<reference evidence="6 7" key="1">
    <citation type="submission" date="2018-11" db="EMBL/GenBank/DDBJ databases">
        <authorList>
            <person name="Li F."/>
        </authorList>
    </citation>
    <scope>NUCLEOTIDE SEQUENCE [LARGE SCALE GENOMIC DNA]</scope>
    <source>
        <strain evidence="6 7">KIS18-7</strain>
    </source>
</reference>
<comment type="similarity">
    <text evidence="1 2">Belongs to the peptidase A24 family.</text>
</comment>
<protein>
    <submittedName>
        <fullName evidence="6">Prepilin peptidase</fullName>
    </submittedName>
</protein>
<evidence type="ECO:0000256" key="3">
    <source>
        <dbReference type="SAM" id="MobiDB-lite"/>
    </source>
</evidence>
<dbReference type="InterPro" id="IPR000045">
    <property type="entry name" value="Prepilin_IV_endopep_pep"/>
</dbReference>
<keyword evidence="4" id="KW-1133">Transmembrane helix</keyword>
<evidence type="ECO:0000313" key="6">
    <source>
        <dbReference type="EMBL" id="RNL79216.1"/>
    </source>
</evidence>
<dbReference type="PRINTS" id="PR00864">
    <property type="entry name" value="PREPILNPTASE"/>
</dbReference>
<keyword evidence="4" id="KW-0812">Transmembrane</keyword>
<feature type="transmembrane region" description="Helical" evidence="4">
    <location>
        <begin position="128"/>
        <end position="146"/>
    </location>
</feature>
<evidence type="ECO:0000259" key="5">
    <source>
        <dbReference type="Pfam" id="PF01478"/>
    </source>
</evidence>
<keyword evidence="4" id="KW-0472">Membrane</keyword>
<feature type="transmembrane region" description="Helical" evidence="4">
    <location>
        <begin position="152"/>
        <end position="173"/>
    </location>
</feature>
<evidence type="ECO:0000256" key="4">
    <source>
        <dbReference type="SAM" id="Phobius"/>
    </source>
</evidence>
<organism evidence="6 7">
    <name type="scientific">Nocardioides marmorisolisilvae</name>
    <dbReference type="NCBI Taxonomy" id="1542737"/>
    <lineage>
        <taxon>Bacteria</taxon>
        <taxon>Bacillati</taxon>
        <taxon>Actinomycetota</taxon>
        <taxon>Actinomycetes</taxon>
        <taxon>Propionibacteriales</taxon>
        <taxon>Nocardioidaceae</taxon>
        <taxon>Nocardioides</taxon>
    </lineage>
</organism>
<gene>
    <name evidence="6" type="ORF">EFL95_09340</name>
</gene>
<dbReference type="OrthoDB" id="2087435at2"/>
<dbReference type="GO" id="GO:0006465">
    <property type="term" value="P:signal peptide processing"/>
    <property type="evidence" value="ECO:0007669"/>
    <property type="project" value="TreeGrafter"/>
</dbReference>
<dbReference type="RefSeq" id="WP_123233718.1">
    <property type="nucleotide sequence ID" value="NZ_RJSG01000002.1"/>
</dbReference>
<dbReference type="GO" id="GO:0005886">
    <property type="term" value="C:plasma membrane"/>
    <property type="evidence" value="ECO:0007669"/>
    <property type="project" value="TreeGrafter"/>
</dbReference>
<comment type="caution">
    <text evidence="6">The sequence shown here is derived from an EMBL/GenBank/DDBJ whole genome shotgun (WGS) entry which is preliminary data.</text>
</comment>
<dbReference type="Proteomes" id="UP000277094">
    <property type="component" value="Unassembled WGS sequence"/>
</dbReference>
<dbReference type="InterPro" id="IPR014032">
    <property type="entry name" value="Peptidase_A24A_bac"/>
</dbReference>
<evidence type="ECO:0000313" key="7">
    <source>
        <dbReference type="Proteomes" id="UP000277094"/>
    </source>
</evidence>
<dbReference type="InterPro" id="IPR050882">
    <property type="entry name" value="Prepilin_peptidase/N-MTase"/>
</dbReference>
<dbReference type="Pfam" id="PF01478">
    <property type="entry name" value="Peptidase_A24"/>
    <property type="match status" value="1"/>
</dbReference>
<dbReference type="PANTHER" id="PTHR30487">
    <property type="entry name" value="TYPE 4 PREPILIN-LIKE PROTEINS LEADER PEPTIDE-PROCESSING ENZYME"/>
    <property type="match status" value="1"/>
</dbReference>
<evidence type="ECO:0000256" key="1">
    <source>
        <dbReference type="ARBA" id="ARBA00005801"/>
    </source>
</evidence>
<dbReference type="EMBL" id="RJSG01000002">
    <property type="protein sequence ID" value="RNL79216.1"/>
    <property type="molecule type" value="Genomic_DNA"/>
</dbReference>
<feature type="transmembrane region" description="Helical" evidence="4">
    <location>
        <begin position="76"/>
        <end position="95"/>
    </location>
</feature>
<feature type="transmembrane region" description="Helical" evidence="4">
    <location>
        <begin position="101"/>
        <end position="119"/>
    </location>
</feature>
<feature type="transmembrane region" description="Helical" evidence="4">
    <location>
        <begin position="235"/>
        <end position="254"/>
    </location>
</feature>
<dbReference type="PANTHER" id="PTHR30487:SF0">
    <property type="entry name" value="PREPILIN LEADER PEPTIDASE_N-METHYLTRANSFERASE-RELATED"/>
    <property type="match status" value="1"/>
</dbReference>